<dbReference type="PRINTS" id="PR00411">
    <property type="entry name" value="PNDRDTASEI"/>
</dbReference>
<keyword evidence="7" id="KW-1185">Reference proteome</keyword>
<dbReference type="Proteomes" id="UP000184171">
    <property type="component" value="Unassembled WGS sequence"/>
</dbReference>
<proteinExistence type="inferred from homology"/>
<sequence>MPEYYDFVVLGNSAAGLQALRTLRKHERNKTIAIIDREDCPAYSRVLTPYYVGGHIGRDGINIVDHAFYQKLGVTTLFGQVAVALNPDGPFIELSDGEKVGFGKLLLAIGAEARTLSVNSEKTTVLRHAADAEKIISLLQGAKAVTAIGAGLVSLPLLSHADDGMEKHLIVGSNRIFSRVVDAEAAAILETALTAKGLQLFKENDVTDIAEGERLTLSLKSGDQLQSDLLIVGKGVQPNTDLAKNAGLQVNDGVCIDRFCRSSHPDIYAAGDVAEGADFISGEATIQGNWMTAVEQGENAALNMLGLETAYEGSLKNNITEIFGIDVAAVGYCQDDAPATACNYNAATRRFRKVFLDEQKRVIGATMIGETNDSGLYYQLVKTRSFYPGEQLLAGTANYAQVQLRLAC</sequence>
<feature type="domain" description="FAD/NAD(P)-binding" evidence="5">
    <location>
        <begin position="5"/>
        <end position="297"/>
    </location>
</feature>
<comment type="cofactor">
    <cofactor evidence="1">
        <name>FAD</name>
        <dbReference type="ChEBI" id="CHEBI:57692"/>
    </cofactor>
</comment>
<accession>A0A1M6C2J2</accession>
<dbReference type="Pfam" id="PF07992">
    <property type="entry name" value="Pyr_redox_2"/>
    <property type="match status" value="1"/>
</dbReference>
<evidence type="ECO:0000256" key="1">
    <source>
        <dbReference type="ARBA" id="ARBA00001974"/>
    </source>
</evidence>
<name>A0A1M6C2J2_MALRU</name>
<dbReference type="AlphaFoldDB" id="A0A1M6C2J2"/>
<evidence type="ECO:0000256" key="2">
    <source>
        <dbReference type="ARBA" id="ARBA00006442"/>
    </source>
</evidence>
<evidence type="ECO:0000313" key="6">
    <source>
        <dbReference type="EMBL" id="SHI55237.1"/>
    </source>
</evidence>
<comment type="similarity">
    <text evidence="2">Belongs to the FAD-dependent oxidoreductase family.</text>
</comment>
<dbReference type="EMBL" id="FQZT01000001">
    <property type="protein sequence ID" value="SHI55237.1"/>
    <property type="molecule type" value="Genomic_DNA"/>
</dbReference>
<dbReference type="PANTHER" id="PTHR43429:SF3">
    <property type="entry name" value="NITRITE REDUCTASE [NAD(P)H]"/>
    <property type="match status" value="1"/>
</dbReference>
<dbReference type="GO" id="GO:0016491">
    <property type="term" value="F:oxidoreductase activity"/>
    <property type="evidence" value="ECO:0007669"/>
    <property type="project" value="InterPro"/>
</dbReference>
<reference evidence="6 7" key="1">
    <citation type="submission" date="2016-11" db="EMBL/GenBank/DDBJ databases">
        <authorList>
            <person name="Jaros S."/>
            <person name="Januszkiewicz K."/>
            <person name="Wedrychowicz H."/>
        </authorList>
    </citation>
    <scope>NUCLEOTIDE SEQUENCE [LARGE SCALE GENOMIC DNA]</scope>
    <source>
        <strain evidence="6 7">DSM 5091</strain>
    </source>
</reference>
<evidence type="ECO:0000256" key="3">
    <source>
        <dbReference type="ARBA" id="ARBA00022630"/>
    </source>
</evidence>
<organism evidence="6 7">
    <name type="scientific">Malonomonas rubra DSM 5091</name>
    <dbReference type="NCBI Taxonomy" id="1122189"/>
    <lineage>
        <taxon>Bacteria</taxon>
        <taxon>Pseudomonadati</taxon>
        <taxon>Thermodesulfobacteriota</taxon>
        <taxon>Desulfuromonadia</taxon>
        <taxon>Desulfuromonadales</taxon>
        <taxon>Geopsychrobacteraceae</taxon>
        <taxon>Malonomonas</taxon>
    </lineage>
</organism>
<dbReference type="PANTHER" id="PTHR43429">
    <property type="entry name" value="PYRIDINE NUCLEOTIDE-DISULFIDE OXIDOREDUCTASE DOMAIN-CONTAINING"/>
    <property type="match status" value="1"/>
</dbReference>
<dbReference type="RefSeq" id="WP_072905050.1">
    <property type="nucleotide sequence ID" value="NZ_FQZT01000001.1"/>
</dbReference>
<dbReference type="Gene3D" id="3.50.50.60">
    <property type="entry name" value="FAD/NAD(P)-binding domain"/>
    <property type="match status" value="2"/>
</dbReference>
<keyword evidence="4" id="KW-0274">FAD</keyword>
<dbReference type="PRINTS" id="PR00368">
    <property type="entry name" value="FADPNR"/>
</dbReference>
<dbReference type="SUPFAM" id="SSF51905">
    <property type="entry name" value="FAD/NAD(P)-binding domain"/>
    <property type="match status" value="1"/>
</dbReference>
<dbReference type="InterPro" id="IPR023753">
    <property type="entry name" value="FAD/NAD-binding_dom"/>
</dbReference>
<dbReference type="InterPro" id="IPR036188">
    <property type="entry name" value="FAD/NAD-bd_sf"/>
</dbReference>
<dbReference type="OrthoDB" id="9768666at2"/>
<evidence type="ECO:0000259" key="5">
    <source>
        <dbReference type="Pfam" id="PF07992"/>
    </source>
</evidence>
<evidence type="ECO:0000256" key="4">
    <source>
        <dbReference type="ARBA" id="ARBA00022827"/>
    </source>
</evidence>
<keyword evidence="3" id="KW-0285">Flavoprotein</keyword>
<dbReference type="Gene3D" id="3.30.390.30">
    <property type="match status" value="1"/>
</dbReference>
<dbReference type="InterPro" id="IPR050260">
    <property type="entry name" value="FAD-bd_OxRdtase"/>
</dbReference>
<protein>
    <submittedName>
        <fullName evidence="6">Pyridine nucleotide-disulphide oxidoreductase</fullName>
    </submittedName>
</protein>
<dbReference type="InterPro" id="IPR016156">
    <property type="entry name" value="FAD/NAD-linked_Rdtase_dimer_sf"/>
</dbReference>
<dbReference type="STRING" id="1122189.SAMN02745165_00384"/>
<gene>
    <name evidence="6" type="ORF">SAMN02745165_00384</name>
</gene>
<evidence type="ECO:0000313" key="7">
    <source>
        <dbReference type="Proteomes" id="UP000184171"/>
    </source>
</evidence>